<accession>S7QB46</accession>
<name>S7QB46_MYOBR</name>
<keyword evidence="2" id="KW-1185">Reference proteome</keyword>
<organism evidence="1 2">
    <name type="scientific">Myotis brandtii</name>
    <name type="common">Brandt's bat</name>
    <dbReference type="NCBI Taxonomy" id="109478"/>
    <lineage>
        <taxon>Eukaryota</taxon>
        <taxon>Metazoa</taxon>
        <taxon>Chordata</taxon>
        <taxon>Craniata</taxon>
        <taxon>Vertebrata</taxon>
        <taxon>Euteleostomi</taxon>
        <taxon>Mammalia</taxon>
        <taxon>Eutheria</taxon>
        <taxon>Laurasiatheria</taxon>
        <taxon>Chiroptera</taxon>
        <taxon>Yangochiroptera</taxon>
        <taxon>Vespertilionidae</taxon>
        <taxon>Myotis</taxon>
    </lineage>
</organism>
<reference evidence="1 2" key="1">
    <citation type="journal article" date="2013" name="Nat. Commun.">
        <title>Genome analysis reveals insights into physiology and longevity of the Brandt's bat Myotis brandtii.</title>
        <authorList>
            <person name="Seim I."/>
            <person name="Fang X."/>
            <person name="Xiong Z."/>
            <person name="Lobanov A.V."/>
            <person name="Huang Z."/>
            <person name="Ma S."/>
            <person name="Feng Y."/>
            <person name="Turanov A.A."/>
            <person name="Zhu Y."/>
            <person name="Lenz T.L."/>
            <person name="Gerashchenko M.V."/>
            <person name="Fan D."/>
            <person name="Hee Yim S."/>
            <person name="Yao X."/>
            <person name="Jordan D."/>
            <person name="Xiong Y."/>
            <person name="Ma Y."/>
            <person name="Lyapunov A.N."/>
            <person name="Chen G."/>
            <person name="Kulakova O.I."/>
            <person name="Sun Y."/>
            <person name="Lee S.G."/>
            <person name="Bronson R.T."/>
            <person name="Moskalev A.A."/>
            <person name="Sunyaev S.R."/>
            <person name="Zhang G."/>
            <person name="Krogh A."/>
            <person name="Wang J."/>
            <person name="Gladyshev V.N."/>
        </authorList>
    </citation>
    <scope>NUCLEOTIDE SEQUENCE [LARGE SCALE GENOMIC DNA]</scope>
</reference>
<dbReference type="Proteomes" id="UP000052978">
    <property type="component" value="Unassembled WGS sequence"/>
</dbReference>
<gene>
    <name evidence="1" type="ORF">D623_10017561</name>
</gene>
<dbReference type="AlphaFoldDB" id="S7QB46"/>
<proteinExistence type="predicted"/>
<dbReference type="EMBL" id="KE164518">
    <property type="protein sequence ID" value="EPQ18332.1"/>
    <property type="molecule type" value="Genomic_DNA"/>
</dbReference>
<evidence type="ECO:0000313" key="1">
    <source>
        <dbReference type="EMBL" id="EPQ18332.1"/>
    </source>
</evidence>
<protein>
    <submittedName>
        <fullName evidence="1">Uncharacterized protein</fullName>
    </submittedName>
</protein>
<evidence type="ECO:0000313" key="2">
    <source>
        <dbReference type="Proteomes" id="UP000052978"/>
    </source>
</evidence>
<sequence>MISSNLILFSFHLEGEDFVDVVEYLMDPRDKEKLQRLLSDESWERFVAAAELSW</sequence>